<name>A0A0M3R8X0_9BACI</name>
<dbReference type="PATRIC" id="fig|1441095.3.peg.333"/>
<gene>
    <name evidence="1" type="ORF">AM592_01600</name>
</gene>
<reference evidence="2" key="1">
    <citation type="submission" date="2015-08" db="EMBL/GenBank/DDBJ databases">
        <title>Genome sequencing project for genomic taxonomy and phylogenomics of Bacillus-like bacteria.</title>
        <authorList>
            <person name="Liu B."/>
            <person name="Wang J."/>
            <person name="Zhu Y."/>
            <person name="Liu G."/>
            <person name="Chen Q."/>
            <person name="Chen Z."/>
            <person name="Lan J."/>
            <person name="Che J."/>
            <person name="Ge C."/>
            <person name="Shi H."/>
            <person name="Pan Z."/>
            <person name="Liu X."/>
        </authorList>
    </citation>
    <scope>NUCLEOTIDE SEQUENCE [LARGE SCALE GENOMIC DNA]</scope>
    <source>
        <strain evidence="2">FJAT-4402</strain>
    </source>
</reference>
<organism evidence="1 2">
    <name type="scientific">Bacillus gobiensis</name>
    <dbReference type="NCBI Taxonomy" id="1441095"/>
    <lineage>
        <taxon>Bacteria</taxon>
        <taxon>Bacillati</taxon>
        <taxon>Bacillota</taxon>
        <taxon>Bacilli</taxon>
        <taxon>Bacillales</taxon>
        <taxon>Bacillaceae</taxon>
        <taxon>Bacillus</taxon>
    </lineage>
</organism>
<protein>
    <submittedName>
        <fullName evidence="1">Uncharacterized protein</fullName>
    </submittedName>
</protein>
<proteinExistence type="predicted"/>
<accession>A0A0M3R8X0</accession>
<dbReference type="AlphaFoldDB" id="A0A0M3R8X0"/>
<evidence type="ECO:0000313" key="1">
    <source>
        <dbReference type="EMBL" id="ALC80422.1"/>
    </source>
</evidence>
<dbReference type="STRING" id="1441095.AM592_01600"/>
<dbReference type="EMBL" id="CP012600">
    <property type="protein sequence ID" value="ALC80422.1"/>
    <property type="molecule type" value="Genomic_DNA"/>
</dbReference>
<dbReference type="Proteomes" id="UP000067625">
    <property type="component" value="Chromosome"/>
</dbReference>
<evidence type="ECO:0000313" key="2">
    <source>
        <dbReference type="Proteomes" id="UP000067625"/>
    </source>
</evidence>
<sequence length="77" mass="8656">MNPLTKDKALLLSQFFIHLEIVMVLKGEITSLRLLGGSINDIGKLVKAFRMRRITTPLYEINCEVVDLICPKLSGLN</sequence>
<reference evidence="1 2" key="2">
    <citation type="journal article" date="2016" name="Int. J. Syst. Evol. Microbiol.">
        <title>Bacillus gobiensis sp. nov., isolated from a soil sample.</title>
        <authorList>
            <person name="Liu B."/>
            <person name="Liu G.H."/>
            <person name="Cetin S."/>
            <person name="Schumann P."/>
            <person name="Pan Z.Z."/>
            <person name="Chen Q.Q."/>
        </authorList>
    </citation>
    <scope>NUCLEOTIDE SEQUENCE [LARGE SCALE GENOMIC DNA]</scope>
    <source>
        <strain evidence="1 2">FJAT-4402</strain>
    </source>
</reference>
<keyword evidence="2" id="KW-1185">Reference proteome</keyword>